<dbReference type="Pfam" id="PF17213">
    <property type="entry name" value="Hydin_ADK"/>
    <property type="match status" value="1"/>
</dbReference>
<dbReference type="InterPro" id="IPR013783">
    <property type="entry name" value="Ig-like_fold"/>
</dbReference>
<dbReference type="CTD" id="6757159"/>
<dbReference type="Pfam" id="PF22067">
    <property type="entry name" value="Cep192_D3"/>
    <property type="match status" value="1"/>
</dbReference>
<dbReference type="OMA" id="PCEWFVQ"/>
<dbReference type="PANTHER" id="PTHR23053">
    <property type="entry name" value="DLEC1 DELETED IN LUNG AND ESOPHAGEAL CANCER 1"/>
    <property type="match status" value="1"/>
</dbReference>
<dbReference type="RefSeq" id="XP_002115805.1">
    <property type="nucleotide sequence ID" value="XM_002115769.1"/>
</dbReference>
<dbReference type="InterPro" id="IPR054089">
    <property type="entry name" value="Cep192-like_D3"/>
</dbReference>
<feature type="compositionally biased region" description="Basic and acidic residues" evidence="6">
    <location>
        <begin position="1769"/>
        <end position="1779"/>
    </location>
</feature>
<feature type="compositionally biased region" description="Basic and acidic residues" evidence="6">
    <location>
        <begin position="2309"/>
        <end position="2318"/>
    </location>
</feature>
<feature type="domain" description="HYDIN/VesB/CFA65-like Ig-like" evidence="9">
    <location>
        <begin position="152"/>
        <end position="245"/>
    </location>
</feature>
<evidence type="ECO:0000256" key="2">
    <source>
        <dbReference type="ARBA" id="ARBA00004496"/>
    </source>
</evidence>
<feature type="domain" description="HYDIN/VesB/CFA65-like Ig-like" evidence="9">
    <location>
        <begin position="4208"/>
        <end position="4305"/>
    </location>
</feature>
<protein>
    <submittedName>
        <fullName evidence="10">Uncharacterized protein</fullName>
    </submittedName>
</protein>
<dbReference type="InterPro" id="IPR033768">
    <property type="entry name" value="Hydin_ADK"/>
</dbReference>
<dbReference type="GO" id="GO:0003341">
    <property type="term" value="P:cilium movement"/>
    <property type="evidence" value="ECO:0000318"/>
    <property type="project" value="GO_Central"/>
</dbReference>
<dbReference type="PhylomeDB" id="B3S6P8"/>
<gene>
    <name evidence="10" type="ORF">TRIADDRAFT_30117</name>
</gene>
<keyword evidence="11" id="KW-1185">Reference proteome</keyword>
<feature type="region of interest" description="Disordered" evidence="6">
    <location>
        <begin position="879"/>
        <end position="903"/>
    </location>
</feature>
<organism evidence="10 11">
    <name type="scientific">Trichoplax adhaerens</name>
    <name type="common">Trichoplax reptans</name>
    <dbReference type="NCBI Taxonomy" id="10228"/>
    <lineage>
        <taxon>Eukaryota</taxon>
        <taxon>Metazoa</taxon>
        <taxon>Placozoa</taxon>
        <taxon>Uniplacotomia</taxon>
        <taxon>Trichoplacea</taxon>
        <taxon>Trichoplacidae</taxon>
        <taxon>Trichoplax</taxon>
    </lineage>
</organism>
<evidence type="ECO:0000259" key="8">
    <source>
        <dbReference type="Pfam" id="PF22067"/>
    </source>
</evidence>
<dbReference type="HOGENOM" id="CLU_000116_1_0_1"/>
<dbReference type="Pfam" id="PF22544">
    <property type="entry name" value="HYDIN_VesB_CFA65-like_Ig"/>
    <property type="match status" value="4"/>
</dbReference>
<comment type="subcellular location">
    <subcellularLocation>
        <location evidence="1">Cell projection</location>
        <location evidence="1">Cilium</location>
    </subcellularLocation>
    <subcellularLocation>
        <location evidence="2">Cytoplasm</location>
    </subcellularLocation>
</comment>
<dbReference type="GO" id="GO:1904158">
    <property type="term" value="P:axonemal central apparatus assembly"/>
    <property type="evidence" value="ECO:0000318"/>
    <property type="project" value="GO_Central"/>
</dbReference>
<feature type="region of interest" description="Disordered" evidence="6">
    <location>
        <begin position="2151"/>
        <end position="2171"/>
    </location>
</feature>
<reference evidence="10 11" key="1">
    <citation type="journal article" date="2008" name="Nature">
        <title>The Trichoplax genome and the nature of placozoans.</title>
        <authorList>
            <person name="Srivastava M."/>
            <person name="Begovic E."/>
            <person name="Chapman J."/>
            <person name="Putnam N.H."/>
            <person name="Hellsten U."/>
            <person name="Kawashima T."/>
            <person name="Kuo A."/>
            <person name="Mitros T."/>
            <person name="Salamov A."/>
            <person name="Carpenter M.L."/>
            <person name="Signorovitch A.Y."/>
            <person name="Moreno M.A."/>
            <person name="Kamm K."/>
            <person name="Grimwood J."/>
            <person name="Schmutz J."/>
            <person name="Shapiro H."/>
            <person name="Grigoriev I.V."/>
            <person name="Buss L.W."/>
            <person name="Schierwater B."/>
            <person name="Dellaporta S.L."/>
            <person name="Rokhsar D.S."/>
        </authorList>
    </citation>
    <scope>NUCLEOTIDE SEQUENCE [LARGE SCALE GENOMIC DNA]</scope>
    <source>
        <strain evidence="10 11">Grell-BS-1999</strain>
    </source>
</reference>
<dbReference type="InterPro" id="IPR027417">
    <property type="entry name" value="P-loop_NTPase"/>
</dbReference>
<evidence type="ECO:0000313" key="11">
    <source>
        <dbReference type="Proteomes" id="UP000009022"/>
    </source>
</evidence>
<keyword evidence="3" id="KW-0963">Cytoplasm</keyword>
<feature type="compositionally biased region" description="Polar residues" evidence="6">
    <location>
        <begin position="2411"/>
        <end position="2421"/>
    </location>
</feature>
<name>B3S6P8_TRIAD</name>
<feature type="region of interest" description="Disordered" evidence="6">
    <location>
        <begin position="3635"/>
        <end position="3669"/>
    </location>
</feature>
<feature type="domain" description="HYDIN/VesB/CFA65-like Ig-like" evidence="9">
    <location>
        <begin position="413"/>
        <end position="509"/>
    </location>
</feature>
<accession>B3S6P8</accession>
<dbReference type="PANTHER" id="PTHR23053:SF0">
    <property type="entry name" value="HYDROCEPHALUS-INDUCING PROTEIN HOMOLOG"/>
    <property type="match status" value="1"/>
</dbReference>
<feature type="compositionally biased region" description="Low complexity" evidence="6">
    <location>
        <begin position="2275"/>
        <end position="2307"/>
    </location>
</feature>
<feature type="domain" description="Hydin adenylate kinase-like" evidence="7">
    <location>
        <begin position="1903"/>
        <end position="2105"/>
    </location>
</feature>
<dbReference type="GeneID" id="6757159"/>
<feature type="compositionally biased region" description="Polar residues" evidence="6">
    <location>
        <begin position="3644"/>
        <end position="3663"/>
    </location>
</feature>
<dbReference type="InterPro" id="IPR053879">
    <property type="entry name" value="HYDIN_VesB_CFA65-like_Ig"/>
</dbReference>
<feature type="compositionally biased region" description="Basic and acidic residues" evidence="6">
    <location>
        <begin position="2377"/>
        <end position="2410"/>
    </location>
</feature>
<feature type="domain" description="Cep192-like" evidence="8">
    <location>
        <begin position="534"/>
        <end position="616"/>
    </location>
</feature>
<dbReference type="InterPro" id="IPR033305">
    <property type="entry name" value="Hydin-like"/>
</dbReference>
<evidence type="ECO:0000256" key="4">
    <source>
        <dbReference type="ARBA" id="ARBA00023069"/>
    </source>
</evidence>
<dbReference type="Gene3D" id="2.60.40.10">
    <property type="entry name" value="Immunoglobulins"/>
    <property type="match status" value="23"/>
</dbReference>
<feature type="domain" description="HYDIN/VesB/CFA65-like Ig-like" evidence="9">
    <location>
        <begin position="4429"/>
        <end position="4523"/>
    </location>
</feature>
<keyword evidence="4" id="KW-0969">Cilium</keyword>
<evidence type="ECO:0000259" key="9">
    <source>
        <dbReference type="Pfam" id="PF22544"/>
    </source>
</evidence>
<feature type="non-terminal residue" evidence="10">
    <location>
        <position position="1"/>
    </location>
</feature>
<feature type="region of interest" description="Disordered" evidence="6">
    <location>
        <begin position="2543"/>
        <end position="2610"/>
    </location>
</feature>
<feature type="region of interest" description="Disordered" evidence="6">
    <location>
        <begin position="1769"/>
        <end position="1815"/>
    </location>
</feature>
<evidence type="ECO:0000256" key="6">
    <source>
        <dbReference type="SAM" id="MobiDB-lite"/>
    </source>
</evidence>
<dbReference type="InParanoid" id="B3S6P8"/>
<evidence type="ECO:0000259" key="7">
    <source>
        <dbReference type="Pfam" id="PF17213"/>
    </source>
</evidence>
<feature type="region of interest" description="Disordered" evidence="6">
    <location>
        <begin position="3098"/>
        <end position="3122"/>
    </location>
</feature>
<dbReference type="KEGG" id="tad:TRIADDRAFT_30117"/>
<feature type="region of interest" description="Disordered" evidence="6">
    <location>
        <begin position="2345"/>
        <end position="2426"/>
    </location>
</feature>
<evidence type="ECO:0000313" key="10">
    <source>
        <dbReference type="EMBL" id="EDV21657.1"/>
    </source>
</evidence>
<dbReference type="eggNOG" id="ENOG502QQ4F">
    <property type="taxonomic scope" value="Eukaryota"/>
</dbReference>
<feature type="compositionally biased region" description="Polar residues" evidence="6">
    <location>
        <begin position="2543"/>
        <end position="2567"/>
    </location>
</feature>
<dbReference type="STRING" id="10228.B3S6P8"/>
<dbReference type="Gene3D" id="3.40.50.300">
    <property type="entry name" value="P-loop containing nucleotide triphosphate hydrolases"/>
    <property type="match status" value="1"/>
</dbReference>
<dbReference type="GO" id="GO:0005930">
    <property type="term" value="C:axoneme"/>
    <property type="evidence" value="ECO:0000318"/>
    <property type="project" value="GO_Central"/>
</dbReference>
<evidence type="ECO:0000256" key="5">
    <source>
        <dbReference type="ARBA" id="ARBA00023273"/>
    </source>
</evidence>
<dbReference type="OrthoDB" id="442692at2759"/>
<feature type="compositionally biased region" description="Polar residues" evidence="6">
    <location>
        <begin position="2256"/>
        <end position="2265"/>
    </location>
</feature>
<evidence type="ECO:0000256" key="3">
    <source>
        <dbReference type="ARBA" id="ARBA00022490"/>
    </source>
</evidence>
<proteinExistence type="predicted"/>
<keyword evidence="5" id="KW-0966">Cell projection</keyword>
<feature type="region of interest" description="Disordered" evidence="6">
    <location>
        <begin position="2205"/>
        <end position="2319"/>
    </location>
</feature>
<dbReference type="Proteomes" id="UP000009022">
    <property type="component" value="Unassembled WGS sequence"/>
</dbReference>
<evidence type="ECO:0000256" key="1">
    <source>
        <dbReference type="ARBA" id="ARBA00004138"/>
    </source>
</evidence>
<dbReference type="EMBL" id="DS985252">
    <property type="protein sequence ID" value="EDV21657.1"/>
    <property type="molecule type" value="Genomic_DNA"/>
</dbReference>
<feature type="compositionally biased region" description="Basic and acidic residues" evidence="6">
    <location>
        <begin position="2205"/>
        <end position="2234"/>
    </location>
</feature>
<sequence>TPSSFMAAMEMTTAERLEKTDEVHIPPVIELLDMSENTYQKVTNVDIDEPLFQPFPSEVYFQKYQAFETYRVPFILRNRDKVARLVKVLPIDSPYFKIISPKNVGHKTAPGMEAKFVVEFTPHEAKDYAYDIICVTERERFIVPIVCIGDRAIFDFPDEVNLSCCPVKHNLTKTLLVRNVGNCTGKYTTNCNKPFSVTPDHGEIGVNGSLQIHINFEPLRVGDYSDDIILHYDSGNNIYIHVYGAATDANVRLEKSSLKMETTYISMSSQRSISIVNRSDVVVHYQWKAFATTEEEESQKLRFLTDLSVDEEKQQNDFLEECISDPILKDSMSILTRTFKNKRTAIESNKFLYSGEQFSIDPVEGDIWPNSTAEMMVHFKPVEAKPYTETIFCDVVGRESRLPLKISGLGMGPNLQFSYQSLDIGDVFVKSKHSYEVILQNKGYIDANFSIVPATTEFGKMFSFMPSRGIVREAGFQAVQIKFSSNVIGTFDETFMWNIEGSQDPLPLNFKCHVVGPTFTFKPNRLQYSDVSYGFTYTRQTVLENTSEIPMTFRLRVDSDEDDFVITPSEYVLQPMEQVNIQIDLTPTSIKNYDIKLCIDVNDVGLNVFNIPITAECIVPNIMVVSPVIDFGRCFLNHTYQQSVQLYNSSDLPATYQLVDQDVDQSSACQYGSPNPKGIIEAQSTLEMPLQLSVSELDEIRVTVTILIKGAESHPLTVQILSLGEGPVLHVTPKELDYGETRVLSNANRKIKVTNESLIPAQFKATMLRPHSVFSIQPTTGLIQPEETLYLDLFANLNDSIRFADKLAFEIENSQTQTVEIKARGFGTTVQCQPSMVPSVNLGPHFSRSPVSKTFKICNRGRRLQQIFWTTEGFQPIRTRKPPKYNTEDMKFKLMPPPKEPPRPIFNIKPDKLVLHPGQSTEIILSGYSDNPQPVKETLICHAIIGQTTGKEKIMQVDVIADFIAPVLEFSQRTISFSLIKTPSTILKPMYEQISMKNISSLPVTAQLSVDYPFHMLLDSKKEVSIVTVVLEPNEEKDLTIKFDPAYRQDSFTRRLDSRIEISYQEHPQQDYVNLKSQVYFPNLEFESTNIDFGCILNDTEVVRYITITNDSPTQVKYRWSFIQHSTDEMNGKISTNMLENEHLDIMDEDKDIDDSEIELDKMNKIKLKYDSIDDSQMRIQEVFDILPLYSVLQPGESQRIQLTFYGHTYVNSKAIAVCHVEGGPDYHITLTGSASIVSYQFDKKIVDYGKQLYDQIAVGTISLRNTGDVAFDFNTSNGSDQSRPLPGIPIVMPSVGRIEAKEEQVLTVRFIPGIPDEFEKHFEIRIAYFEPEIITIRGEGIFPRMAFDLPRSSDDSFDALLKRAREKLSNEKKILQDVSLNGAVTAKTNHDPEFSTNAKGLSEFEIQREAERLLVTEYAEANNMKRFDASYEQQSQQLQPQTQLTQCQLPNYVLDFGYVVYGAVKTHIVRIANVGHSPVSFSINKDHLPSTGFKVELDRVKSLPGAPAYEPLDFAVSFKPQSAELPEGEINVFVPFQVAHGPMTGLQLKAFVTIPNIAISTETLDFGTVQCGECRIITIQLYNPKQVRCEWNSMIPEKKKKKNIDKFKPSYLRHKVKVDKPKAPYFELMPSKGNLSPGQRFNVQVKFLPTEEAPYMQRIPIYVQQCHSKHEITCYGQGIEPTIQFNPTMLEFGPVLPHSLGAELEVKVSNLGHFPVEMYSLEFDPHYLQDEKMLRSMKGYDEYNTLLLPPRQPGDKLPDELIDAYHDAQKKKEEEKARQSSKLGSASHLMKEHDDDGSGVLDGLGPAESSEQLNTSSIISNLDERSEHGEKPYFVSVPGVESALDEKHNHPSNGHNPANGIIAGDGGVGELEVTPVYAAIARHLGIDLSPEGTAARNRRGIALIVNGAPNSGKTQTAITIAKAYGAALLTIDSIIIEAISSGGSQAGLQARQLCAQAAKNAGDDVANANTNAANTGGLSIENVTALGSNTQSAAPTLIASSAIGGGGTGGVSKLSDRKHSVIISQKGYHGHSTMSQAGQTTTMTTTVSNSPPPLFIGRKLSVSASVAGEDGLMTCLLPEELIIEIIAERFQLNDCHRGLIIDGLESMFMNNMNTAAKCLLKAINNRKYIYFITLTVDPVKKLQSFEERQKQDFDNKNSRNGQAIQDDQFDIENISESEYDAMTSEQKAEIDKKHLIAKKIRLQRQKEERLERERREREQQAQLEEKRLEEDRPGRKRKQTQGSKMTTKAPAGAGSKNQPSVDNKSTAKQDKHTPGQQGQMQQGMQQQQQGTQQSGSQPGQGQQQGQMEGDKSGDGQHKLSQRFTMFEQSLSEINTLLDFWDRSSGTSLKPPSPEERETVLLPPPTAGTTRKRRETHAHVNREREKEKEREKEREREREILKEKEAKIQMERSSNQQGGDNDTNDGKMAIGVPHILFEVSTQNNHEIMTYVTNRLPGADEVLDGLGLGPNGPPIPPPASFSVIPYPVKRKALEPPVHYSFVNLVDQDTATGAVNNNQDEKISEAEIDSGSELQASGTAATLSFNNRTIATDNNNKTEKGTPTTSRAQLRSDKDKQSRRTGNKSRIRGSAPSPPLAKTDDDEQVVTAPSLLPPKTPNQYRWVIPASSTITIRIRFVSTELGQFDETLNFEIVGTRRRYQLFCRGICAFPSIAQEPRVVFHHRKKVIDLGEIIHKKYILSRDCYEFGPLLCSKSRERYKEAKYPENMERLTIQNTSPLDVDVQFCFQHDNQAVTFLIDPSRLYLKPYESKELTIWAYPKSPGRFEDTLVCCIRENPEPVMFRISCTGVKPMIEIDKKNLHFERVLLHRKITKTLYLRNPTLLPVAWKVSGMENLGEDFSLTTEQGVIEPHTEFALNAHFKAVKATNLKKTIRIEVYDAEGVMGLIHVENILIQAEAYDVALDMSFPKGADGGLDFGVVRVFEETRLTCTLKNKGKYEIGYHLMLEDKLQQHHDQAIYDYISILPNKGSLQSGDRPQQVQIVFKSQKEIEIKDLPLLKCQVIEPTLNEGGEIIANIPIKVSVKSVFSRYQIYPVSDVNFGSLLVNTRKQLTFRIENCGDFEFRYSINKLIQDIVIKQTQPTKNHGVTTKRSRSRDGSGSAKVTNLKQKRHELTRPEGGLSQRLILGTYILYPAYGLIQPGVAATITVEFFSEIPGRFEEAICIDITDRNPKDRPSGINYRLVGEASVPSINVNDTNLIFEEHRLVKTMSALMMEQLDQSTNSGVYCTEENKFYFYHVQVGQKAKVRFKIANFNKIPCDVAFSVKPLSSRASAKWHDVFDVEPSKVSIISHSHIYVTVTFCPATMQSYTAQFEAAIEGAQGLITKAKNLTFDMYGEGNLPRVSIIRPNVRNKVGHLLLLFKRLLIGRNQTHQLILKNDCLLPAKINLELTSLDENSLTPNIKAVEEEISNKAVIDGIKMTSILMPVGSEARFHVSFSPKLCQKYEGRIKLSVDSNEFEDEVIELIGEGYEDVLTIDEIHGQVNDIPEPTDELSEGDIGIIFSTQILASTANFIDFGDCPVAEARQLSFTMSNHSDQVVRYQWPINQELYFSPTIGHLHPHSTKDMTLTFLSHEPKRLQFSDIVCQFYTIAYTDSSTPLPEWDDRMRIVKWVDAASASTAAGGDDESATKQSNQSAVGQRRSASQTTRPLKRKVIETEPEPLHTVIDDTSSELHIRVSATADYATCKCKIDDIKFRDTFVLQSRIFKFFIYNKGSVQLDYDWSMITNDNQLSALSNDYDHQYHYHGDNALFRLLPGQYRGPFIIEPNSGCIEVGSKQQFSVRFTPMAVYEYQAKLICKIPNLLPDLQPPVLTASGHGIMPYCHFELDDSDYLTANRRNPELKGPGDSPPGTTLDVNTKVVEFQSCGINTVITKRFYIINPTDNGYHFEWTNDDGSSEFSKRATFSCLTPDGYLASGKRIEIVFEYLAESIDMVESFWNFTIVEHKIMIPFVLVGRAYEPDILLDKSFINLNSLLLGYTGQEFVNLVNNESQPLDFVFDDSSCHTEGYAAMLTISPTSGRIDGKSRLPITISYTPKMEKEVNFNVICRIKKKLAPLTINIKAEGFTMQAQLLCENADGDSIEFLPQKLNQINFDEVDVNEKTMRQLNVVNNGKFNFNFNWEFIINRNRLQQHNAALEALTINPDAGQLQHNQRKKCVLTFCPRNKIILNDIMLQLAISNGPTFNIQVSGQGNQPSLHFSFTKHNFGPQFVFKNVANMVKKVLTITNHGQKDISLECLFESTSYLEVRCPSTVLAYGQTCEAEITFCPREITQYNQLVIFEMNGLSKIPIEIMGEGIELKVDVVNSFHKLINFGALRVNQEMIKKVKLINKSKANVSFNLSLSTQSLALQNTNIFNIQPANNITLKQKGGIGEIELLFHPIARITRFTEQIMLDCQGISQPLFAITGCCQGIEVGLDCDTISFGAVSQNSFSIRRMTLYNTGDIGAGFCWNSQQFQPDFSITPVEGYVSPGMEVVFEVTFHPKELNRDIRYEKLMCSIEGGEPLQLSLTGMCVHQTPHKEVVQFSTHVRSKEVKSLMITNKTSQSWYLRPAIDGEYFNGPDRIVVEPGQTKAYELTYRPLTMTLEGRKHVGSVFFPLPDGSGLVFNVTGTAEAPRPIGNIGHEMPCKTHYTQLLSVSNWLNKPQRFKVIIEMLKPEKSDLSTTMKGLDYIDVPSLSKRDYKLNFYAHKEGTFTAKVVFKNEQTLEYQFYFVSFKATPPALISTLKLTTPVRRSVSQSITLKNPLAIPVTFQTAATVNDISLPPQFTVPAHSDGSCTFEFLPLKAGDSTGRLTFNSSELGIYQYDLYLTATPAGLEKPVYFKTWLGSNQIQICRLINFTRSKAEYICKVDNSDFHVERTVTAASASNAGTEVSIEVTYEPTKVGEVKAMLNVSSAQGGEYAFPLHGQCLPSKPLGPFNVKAGTTTNIPFKNIFGHTTYSMSIDNPAFTVKSSENIRSKKTHNIIVGFDSANIGSSKTQVGKLIICCPHPSGSGTVSWTFYLKGIVP</sequence>